<feature type="compositionally biased region" description="Low complexity" evidence="1">
    <location>
        <begin position="45"/>
        <end position="54"/>
    </location>
</feature>
<dbReference type="HOGENOM" id="CLU_1337404_0_0_1"/>
<proteinExistence type="predicted"/>
<feature type="compositionally biased region" description="Polar residues" evidence="1">
    <location>
        <begin position="1"/>
        <end position="15"/>
    </location>
</feature>
<sequence length="205" mass="22326">MAHNQSQSGDHSNGSAHRGGVRKGDRIGDRKGDRRSSKRAGEKSGAGSAQSTSSSRDHHYEPQYDPHYASVARPMFNDFTHLENAANNPALDVGFVPSSGVVDASRCGPGAVRQSLGSSGFNAPQASQAHQVQYATHPPQAQKISHLSSGYDRTEPYNAIGYVRVDGQVYDDSEMYEEYRQRDHGEELDDNHSGGWYNVPSNASY</sequence>
<accession>M2TYV8</accession>
<dbReference type="OrthoDB" id="3693211at2759"/>
<organism evidence="2 3">
    <name type="scientific">Cochliobolus heterostrophus (strain C5 / ATCC 48332 / race O)</name>
    <name type="common">Southern corn leaf blight fungus</name>
    <name type="synonym">Bipolaris maydis</name>
    <dbReference type="NCBI Taxonomy" id="701091"/>
    <lineage>
        <taxon>Eukaryota</taxon>
        <taxon>Fungi</taxon>
        <taxon>Dikarya</taxon>
        <taxon>Ascomycota</taxon>
        <taxon>Pezizomycotina</taxon>
        <taxon>Dothideomycetes</taxon>
        <taxon>Pleosporomycetidae</taxon>
        <taxon>Pleosporales</taxon>
        <taxon>Pleosporineae</taxon>
        <taxon>Pleosporaceae</taxon>
        <taxon>Bipolaris</taxon>
    </lineage>
</organism>
<feature type="region of interest" description="Disordered" evidence="1">
    <location>
        <begin position="1"/>
        <end position="66"/>
    </location>
</feature>
<dbReference type="OMA" id="RDHHYEP"/>
<reference evidence="2 3" key="1">
    <citation type="journal article" date="2012" name="PLoS Pathog.">
        <title>Diverse lifestyles and strategies of plant pathogenesis encoded in the genomes of eighteen Dothideomycetes fungi.</title>
        <authorList>
            <person name="Ohm R.A."/>
            <person name="Feau N."/>
            <person name="Henrissat B."/>
            <person name="Schoch C.L."/>
            <person name="Horwitz B.A."/>
            <person name="Barry K.W."/>
            <person name="Condon B.J."/>
            <person name="Copeland A.C."/>
            <person name="Dhillon B."/>
            <person name="Glaser F."/>
            <person name="Hesse C.N."/>
            <person name="Kosti I."/>
            <person name="LaButti K."/>
            <person name="Lindquist E.A."/>
            <person name="Lucas S."/>
            <person name="Salamov A.A."/>
            <person name="Bradshaw R.E."/>
            <person name="Ciuffetti L."/>
            <person name="Hamelin R.C."/>
            <person name="Kema G.H.J."/>
            <person name="Lawrence C."/>
            <person name="Scott J.A."/>
            <person name="Spatafora J.W."/>
            <person name="Turgeon B.G."/>
            <person name="de Wit P.J.G.M."/>
            <person name="Zhong S."/>
            <person name="Goodwin S.B."/>
            <person name="Grigoriev I.V."/>
        </authorList>
    </citation>
    <scope>NUCLEOTIDE SEQUENCE [LARGE SCALE GENOMIC DNA]</scope>
    <source>
        <strain evidence="3">C5 / ATCC 48332 / race O</strain>
    </source>
</reference>
<feature type="compositionally biased region" description="Basic and acidic residues" evidence="1">
    <location>
        <begin position="55"/>
        <end position="64"/>
    </location>
</feature>
<reference evidence="3" key="2">
    <citation type="journal article" date="2013" name="PLoS Genet.">
        <title>Comparative genome structure, secondary metabolite, and effector coding capacity across Cochliobolus pathogens.</title>
        <authorList>
            <person name="Condon B.J."/>
            <person name="Leng Y."/>
            <person name="Wu D."/>
            <person name="Bushley K.E."/>
            <person name="Ohm R.A."/>
            <person name="Otillar R."/>
            <person name="Martin J."/>
            <person name="Schackwitz W."/>
            <person name="Grimwood J."/>
            <person name="MohdZainudin N."/>
            <person name="Xue C."/>
            <person name="Wang R."/>
            <person name="Manning V.A."/>
            <person name="Dhillon B."/>
            <person name="Tu Z.J."/>
            <person name="Steffenson B.J."/>
            <person name="Salamov A."/>
            <person name="Sun H."/>
            <person name="Lowry S."/>
            <person name="LaButti K."/>
            <person name="Han J."/>
            <person name="Copeland A."/>
            <person name="Lindquist E."/>
            <person name="Barry K."/>
            <person name="Schmutz J."/>
            <person name="Baker S.E."/>
            <person name="Ciuffetti L.M."/>
            <person name="Grigoriev I.V."/>
            <person name="Zhong S."/>
            <person name="Turgeon B.G."/>
        </authorList>
    </citation>
    <scope>NUCLEOTIDE SEQUENCE [LARGE SCALE GENOMIC DNA]</scope>
    <source>
        <strain evidence="3">C5 / ATCC 48332 / race O</strain>
    </source>
</reference>
<protein>
    <submittedName>
        <fullName evidence="2">Uncharacterized protein</fullName>
    </submittedName>
</protein>
<feature type="region of interest" description="Disordered" evidence="1">
    <location>
        <begin position="180"/>
        <end position="205"/>
    </location>
</feature>
<dbReference type="EMBL" id="KB445576">
    <property type="protein sequence ID" value="EMD91479.1"/>
    <property type="molecule type" value="Genomic_DNA"/>
</dbReference>
<keyword evidence="3" id="KW-1185">Reference proteome</keyword>
<evidence type="ECO:0000256" key="1">
    <source>
        <dbReference type="SAM" id="MobiDB-lite"/>
    </source>
</evidence>
<dbReference type="AlphaFoldDB" id="M2TYV8"/>
<evidence type="ECO:0000313" key="3">
    <source>
        <dbReference type="Proteomes" id="UP000016936"/>
    </source>
</evidence>
<feature type="compositionally biased region" description="Basic and acidic residues" evidence="1">
    <location>
        <begin position="22"/>
        <end position="42"/>
    </location>
</feature>
<gene>
    <name evidence="2" type="ORF">COCHEDRAFT_1213925</name>
</gene>
<name>M2TYV8_COCH5</name>
<dbReference type="Proteomes" id="UP000016936">
    <property type="component" value="Unassembled WGS sequence"/>
</dbReference>
<evidence type="ECO:0000313" key="2">
    <source>
        <dbReference type="EMBL" id="EMD91479.1"/>
    </source>
</evidence>